<feature type="compositionally biased region" description="Gly residues" evidence="1">
    <location>
        <begin position="227"/>
        <end position="238"/>
    </location>
</feature>
<feature type="signal peptide" evidence="2">
    <location>
        <begin position="1"/>
        <end position="19"/>
    </location>
</feature>
<sequence>MGWLTACGVSLLAACATQGAYLAEQVPLRTNSEFNGQVEPSYTLPWDEPVSTDAAGNLIFQSLASLMQMGANSRYPNGHSIVRASIPPGTVLYHGRGSDVFPEMDWIGFDPEHSQMFVRGDNGTLFTFSAARELKLVYFDGSSGNKRGGVVDTQYLLVFGEIEHRYNAGDILPSGESELILKACDWGEEYGVDGFVRMEFDFEIMYCNFSQGLELVSAMNTINGGGFGGGPGGGPGGGCRDRPGRGGDERPGEPPERPPRGGPGGPPGGPGSPPDGPGAPPGKPGGPGGPGRNPSTPPQGWKGSWPTAVHGEGMHAGAWHNAFPGDLRVHVDPSGMISFFDPAFTSLINSRRSLPREEYRLLNISEADIAAARADIADVFSRSPDAGSGVDWRGLAQVVQDRFSDRLPYLRYLLHQEVANATAHAAEVRQQLITSLVPYFPRAEVGSPSWYGEIARGCRASFTERLPTARFTKQEQVLRNAVDEVLHEVCRVLVVAWREAFDVEEQTVEVAEGLLGKWRDEVDALIDWLDWPAWLECRPACDVDEFCYLPQHGPFGRGGDGDRSPRCVPMARGADFMVLPHA</sequence>
<feature type="region of interest" description="Disordered" evidence="1">
    <location>
        <begin position="227"/>
        <end position="312"/>
    </location>
</feature>
<dbReference type="GeneID" id="63819689"/>
<dbReference type="Proteomes" id="UP000076871">
    <property type="component" value="Unassembled WGS sequence"/>
</dbReference>
<dbReference type="OrthoDB" id="10261782at2759"/>
<name>A0A165BK11_9APHY</name>
<organism evidence="3 4">
    <name type="scientific">Laetiporus sulphureus 93-53</name>
    <dbReference type="NCBI Taxonomy" id="1314785"/>
    <lineage>
        <taxon>Eukaryota</taxon>
        <taxon>Fungi</taxon>
        <taxon>Dikarya</taxon>
        <taxon>Basidiomycota</taxon>
        <taxon>Agaricomycotina</taxon>
        <taxon>Agaricomycetes</taxon>
        <taxon>Polyporales</taxon>
        <taxon>Laetiporus</taxon>
    </lineage>
</organism>
<keyword evidence="2" id="KW-0732">Signal</keyword>
<dbReference type="InParanoid" id="A0A165BK11"/>
<evidence type="ECO:0000313" key="3">
    <source>
        <dbReference type="EMBL" id="KZT01201.1"/>
    </source>
</evidence>
<dbReference type="EMBL" id="KV427668">
    <property type="protein sequence ID" value="KZT01201.1"/>
    <property type="molecule type" value="Genomic_DNA"/>
</dbReference>
<reference evidence="3 4" key="1">
    <citation type="journal article" date="2016" name="Mol. Biol. Evol.">
        <title>Comparative Genomics of Early-Diverging Mushroom-Forming Fungi Provides Insights into the Origins of Lignocellulose Decay Capabilities.</title>
        <authorList>
            <person name="Nagy L.G."/>
            <person name="Riley R."/>
            <person name="Tritt A."/>
            <person name="Adam C."/>
            <person name="Daum C."/>
            <person name="Floudas D."/>
            <person name="Sun H."/>
            <person name="Yadav J.S."/>
            <person name="Pangilinan J."/>
            <person name="Larsson K.H."/>
            <person name="Matsuura K."/>
            <person name="Barry K."/>
            <person name="Labutti K."/>
            <person name="Kuo R."/>
            <person name="Ohm R.A."/>
            <person name="Bhattacharya S.S."/>
            <person name="Shirouzu T."/>
            <person name="Yoshinaga Y."/>
            <person name="Martin F.M."/>
            <person name="Grigoriev I.V."/>
            <person name="Hibbett D.S."/>
        </authorList>
    </citation>
    <scope>NUCLEOTIDE SEQUENCE [LARGE SCALE GENOMIC DNA]</scope>
    <source>
        <strain evidence="3 4">93-53</strain>
    </source>
</reference>
<keyword evidence="4" id="KW-1185">Reference proteome</keyword>
<accession>A0A165BK11</accession>
<proteinExistence type="predicted"/>
<evidence type="ECO:0000256" key="2">
    <source>
        <dbReference type="SAM" id="SignalP"/>
    </source>
</evidence>
<feature type="chain" id="PRO_5007855699" evidence="2">
    <location>
        <begin position="20"/>
        <end position="582"/>
    </location>
</feature>
<dbReference type="PANTHER" id="PTHR35204">
    <property type="entry name" value="YALI0A21131P"/>
    <property type="match status" value="1"/>
</dbReference>
<dbReference type="PANTHER" id="PTHR35204:SF1">
    <property type="entry name" value="ENTEROTOXIN"/>
    <property type="match status" value="1"/>
</dbReference>
<protein>
    <submittedName>
        <fullName evidence="3">Uncharacterized protein</fullName>
    </submittedName>
</protein>
<evidence type="ECO:0000313" key="4">
    <source>
        <dbReference type="Proteomes" id="UP000076871"/>
    </source>
</evidence>
<dbReference type="STRING" id="1314785.A0A165BK11"/>
<feature type="compositionally biased region" description="Basic and acidic residues" evidence="1">
    <location>
        <begin position="239"/>
        <end position="259"/>
    </location>
</feature>
<feature type="compositionally biased region" description="Pro residues" evidence="1">
    <location>
        <begin position="260"/>
        <end position="284"/>
    </location>
</feature>
<evidence type="ECO:0000256" key="1">
    <source>
        <dbReference type="SAM" id="MobiDB-lite"/>
    </source>
</evidence>
<dbReference type="RefSeq" id="XP_040758941.1">
    <property type="nucleotide sequence ID" value="XM_040902658.1"/>
</dbReference>
<gene>
    <name evidence="3" type="ORF">LAESUDRAFT_488590</name>
</gene>
<dbReference type="InterPro" id="IPR038921">
    <property type="entry name" value="YOR389W-like"/>
</dbReference>
<dbReference type="AlphaFoldDB" id="A0A165BK11"/>